<accession>A0A6A6XYA1</accession>
<dbReference type="GO" id="GO:0031106">
    <property type="term" value="P:septin ring organization"/>
    <property type="evidence" value="ECO:0007669"/>
    <property type="project" value="TreeGrafter"/>
</dbReference>
<dbReference type="InterPro" id="IPR000219">
    <property type="entry name" value="DH_dom"/>
</dbReference>
<name>A0A6A6XYA1_9PEZI</name>
<evidence type="ECO:0000313" key="5">
    <source>
        <dbReference type="RefSeq" id="XP_033568364.1"/>
    </source>
</evidence>
<protein>
    <recommendedName>
        <fullName evidence="6">DH domain-containing protein</fullName>
    </recommendedName>
</protein>
<gene>
    <name evidence="3 5" type="ORF">BDZ99DRAFT_239852</name>
</gene>
<dbReference type="OrthoDB" id="1594986at2759"/>
<organism evidence="3">
    <name type="scientific">Mytilinidion resinicola</name>
    <dbReference type="NCBI Taxonomy" id="574789"/>
    <lineage>
        <taxon>Eukaryota</taxon>
        <taxon>Fungi</taxon>
        <taxon>Dikarya</taxon>
        <taxon>Ascomycota</taxon>
        <taxon>Pezizomycotina</taxon>
        <taxon>Dothideomycetes</taxon>
        <taxon>Pleosporomycetidae</taxon>
        <taxon>Mytilinidiales</taxon>
        <taxon>Mytilinidiaceae</taxon>
        <taxon>Mytilinidion</taxon>
    </lineage>
</organism>
<keyword evidence="4" id="KW-1185">Reference proteome</keyword>
<dbReference type="InterPro" id="IPR010481">
    <property type="entry name" value="Cdc24/Scd1_N"/>
</dbReference>
<evidence type="ECO:0000259" key="2">
    <source>
        <dbReference type="Pfam" id="PF06395"/>
    </source>
</evidence>
<reference evidence="5" key="2">
    <citation type="submission" date="2020-04" db="EMBL/GenBank/DDBJ databases">
        <authorList>
            <consortium name="NCBI Genome Project"/>
        </authorList>
    </citation>
    <scope>NUCLEOTIDE SEQUENCE</scope>
    <source>
        <strain evidence="5">CBS 304.34</strain>
    </source>
</reference>
<dbReference type="InterPro" id="IPR053026">
    <property type="entry name" value="CDC42_GEF"/>
</dbReference>
<dbReference type="Pfam" id="PF00621">
    <property type="entry name" value="RhoGEF"/>
    <property type="match status" value="1"/>
</dbReference>
<dbReference type="GO" id="GO:0005737">
    <property type="term" value="C:cytoplasm"/>
    <property type="evidence" value="ECO:0007669"/>
    <property type="project" value="TreeGrafter"/>
</dbReference>
<dbReference type="Proteomes" id="UP000504636">
    <property type="component" value="Unplaced"/>
</dbReference>
<reference evidence="5" key="3">
    <citation type="submission" date="2025-04" db="UniProtKB">
        <authorList>
            <consortium name="RefSeq"/>
        </authorList>
    </citation>
    <scope>IDENTIFICATION</scope>
    <source>
        <strain evidence="5">CBS 304.34</strain>
    </source>
</reference>
<dbReference type="AlphaFoldDB" id="A0A6A6XYA1"/>
<dbReference type="GO" id="GO:0043332">
    <property type="term" value="C:mating projection tip"/>
    <property type="evidence" value="ECO:0007669"/>
    <property type="project" value="TreeGrafter"/>
</dbReference>
<evidence type="ECO:0000313" key="4">
    <source>
        <dbReference type="Proteomes" id="UP000504636"/>
    </source>
</evidence>
<dbReference type="PANTHER" id="PTHR47339">
    <property type="entry name" value="CELL DIVISION CONTROL PROTEIN 24"/>
    <property type="match status" value="1"/>
</dbReference>
<reference evidence="3 5" key="1">
    <citation type="journal article" date="2020" name="Stud. Mycol.">
        <title>101 Dothideomycetes genomes: a test case for predicting lifestyles and emergence of pathogens.</title>
        <authorList>
            <person name="Haridas S."/>
            <person name="Albert R."/>
            <person name="Binder M."/>
            <person name="Bloem J."/>
            <person name="Labutti K."/>
            <person name="Salamov A."/>
            <person name="Andreopoulos B."/>
            <person name="Baker S."/>
            <person name="Barry K."/>
            <person name="Bills G."/>
            <person name="Bluhm B."/>
            <person name="Cannon C."/>
            <person name="Castanera R."/>
            <person name="Culley D."/>
            <person name="Daum C."/>
            <person name="Ezra D."/>
            <person name="Gonzalez J."/>
            <person name="Henrissat B."/>
            <person name="Kuo A."/>
            <person name="Liang C."/>
            <person name="Lipzen A."/>
            <person name="Lutzoni F."/>
            <person name="Magnuson J."/>
            <person name="Mondo S."/>
            <person name="Nolan M."/>
            <person name="Ohm R."/>
            <person name="Pangilinan J."/>
            <person name="Park H.-J."/>
            <person name="Ramirez L."/>
            <person name="Alfaro M."/>
            <person name="Sun H."/>
            <person name="Tritt A."/>
            <person name="Yoshinaga Y."/>
            <person name="Zwiers L.-H."/>
            <person name="Turgeon B."/>
            <person name="Goodwin S."/>
            <person name="Spatafora J."/>
            <person name="Crous P."/>
            <person name="Grigoriev I."/>
        </authorList>
    </citation>
    <scope>NUCLEOTIDE SEQUENCE</scope>
    <source>
        <strain evidence="3 5">CBS 304.34</strain>
    </source>
</reference>
<dbReference type="Gene3D" id="1.20.900.10">
    <property type="entry name" value="Dbl homology (DH) domain"/>
    <property type="match status" value="1"/>
</dbReference>
<dbReference type="GeneID" id="54454486"/>
<dbReference type="GO" id="GO:0005085">
    <property type="term" value="F:guanyl-nucleotide exchange factor activity"/>
    <property type="evidence" value="ECO:0007669"/>
    <property type="project" value="InterPro"/>
</dbReference>
<evidence type="ECO:0000259" key="1">
    <source>
        <dbReference type="Pfam" id="PF00621"/>
    </source>
</evidence>
<dbReference type="GO" id="GO:0000935">
    <property type="term" value="C:division septum"/>
    <property type="evidence" value="ECO:0007669"/>
    <property type="project" value="TreeGrafter"/>
</dbReference>
<dbReference type="InterPro" id="IPR036872">
    <property type="entry name" value="CH_dom_sf"/>
</dbReference>
<dbReference type="GO" id="GO:0030010">
    <property type="term" value="P:establishment of cell polarity"/>
    <property type="evidence" value="ECO:0007669"/>
    <property type="project" value="TreeGrafter"/>
</dbReference>
<feature type="domain" description="DH" evidence="1">
    <location>
        <begin position="135"/>
        <end position="280"/>
    </location>
</feature>
<sequence>MIHDATKLLHDSGSVNTIELLWQFLRRGVSLLLLFNIPIPQPLPVESPLRSRAATSHFLSICVRYLNIPAADCFTMQDLYDSNIMGFVRVIKFLNRVLSILYQNDHGRPSILKTPREFTPIVTTDVQSPLRTTLTNFLKSERSYVYGLEKLLEIQRNAELLHLITESFSRSHLIELDRILDFQQRFLIQVKELYHFGADVKSWFELFVRNWAKFQVVVPYIRSLPSTLEQTVQFADKLNLVLSIFGQQQSNSFGEFSSLKALMLAPALRLLEYEKISKDLSGRPVVYRKWTDALANILLPLENPLFLEADVGFIDLTSMPPFHRQGLTRLSLTPMHSRSVSAIKSQPVYTMFLSRHLLLFTERQQKLVAVSQKPRQVFRIQMKMLCEHISVTKHPDYEIASELQFLTLVVLFGRPSSDIISTRSRSLETRLSGT</sequence>
<evidence type="ECO:0000313" key="3">
    <source>
        <dbReference type="EMBL" id="KAF2801400.1"/>
    </source>
</evidence>
<dbReference type="InterPro" id="IPR035899">
    <property type="entry name" value="DBL_dom_sf"/>
</dbReference>
<dbReference type="Pfam" id="PF06395">
    <property type="entry name" value="CDC24"/>
    <property type="match status" value="1"/>
</dbReference>
<proteinExistence type="predicted"/>
<dbReference type="SUPFAM" id="SSF47576">
    <property type="entry name" value="Calponin-homology domain, CH-domain"/>
    <property type="match status" value="1"/>
</dbReference>
<dbReference type="PANTHER" id="PTHR47339:SF1">
    <property type="entry name" value="CELL DIVISION CONTROL PROTEIN 24"/>
    <property type="match status" value="1"/>
</dbReference>
<dbReference type="EMBL" id="MU003731">
    <property type="protein sequence ID" value="KAF2801400.1"/>
    <property type="molecule type" value="Genomic_DNA"/>
</dbReference>
<evidence type="ECO:0008006" key="6">
    <source>
        <dbReference type="Google" id="ProtNLM"/>
    </source>
</evidence>
<dbReference type="SUPFAM" id="SSF48065">
    <property type="entry name" value="DBL homology domain (DH-domain)"/>
    <property type="match status" value="1"/>
</dbReference>
<dbReference type="RefSeq" id="XP_033568364.1">
    <property type="nucleotide sequence ID" value="XM_033713593.1"/>
</dbReference>
<feature type="domain" description="Cdc24/Scd1 N-terminal" evidence="2">
    <location>
        <begin position="18"/>
        <end position="98"/>
    </location>
</feature>
<dbReference type="GO" id="GO:0005634">
    <property type="term" value="C:nucleus"/>
    <property type="evidence" value="ECO:0007669"/>
    <property type="project" value="TreeGrafter"/>
</dbReference>